<feature type="region of interest" description="Disordered" evidence="1">
    <location>
        <begin position="79"/>
        <end position="101"/>
    </location>
</feature>
<evidence type="ECO:0000256" key="2">
    <source>
        <dbReference type="SAM" id="Phobius"/>
    </source>
</evidence>
<feature type="transmembrane region" description="Helical" evidence="2">
    <location>
        <begin position="43"/>
        <end position="68"/>
    </location>
</feature>
<reference evidence="3" key="1">
    <citation type="submission" date="2019-08" db="EMBL/GenBank/DDBJ databases">
        <title>The improved chromosome-level genome for the pearl oyster Pinctada fucata martensii using PacBio sequencing and Hi-C.</title>
        <authorList>
            <person name="Zheng Z."/>
        </authorList>
    </citation>
    <scope>NUCLEOTIDE SEQUENCE</scope>
    <source>
        <strain evidence="3">ZZ-2019</strain>
        <tissue evidence="3">Adductor muscle</tissue>
    </source>
</reference>
<protein>
    <submittedName>
        <fullName evidence="3">Uncharacterized protein</fullName>
    </submittedName>
</protein>
<keyword evidence="2" id="KW-0812">Transmembrane</keyword>
<evidence type="ECO:0000313" key="3">
    <source>
        <dbReference type="EMBL" id="KAK3096621.1"/>
    </source>
</evidence>
<evidence type="ECO:0000313" key="4">
    <source>
        <dbReference type="Proteomes" id="UP001186944"/>
    </source>
</evidence>
<evidence type="ECO:0000256" key="1">
    <source>
        <dbReference type="SAM" id="MobiDB-lite"/>
    </source>
</evidence>
<proteinExistence type="predicted"/>
<name>A0AA88Y2J9_PINIB</name>
<feature type="compositionally biased region" description="Acidic residues" evidence="1">
    <location>
        <begin position="90"/>
        <end position="99"/>
    </location>
</feature>
<sequence>MGVRPALLNLWFAIVFHNQDGDFHEKIRQELNKVANDQQTYEVWFYFFMVLSLLLLCGIAIYVICIVFKNRRRKVMDKEDSLSSLSENTNSEEYDEADKEETSVLIPFEPTKANDKDDQENCAKVSESMSVQASDAHRPSLQQIIPSTTDNSPALNPVVTTADRCFQGPSMTEGQNILANTTQNGVHASFD</sequence>
<organism evidence="3 4">
    <name type="scientific">Pinctada imbricata</name>
    <name type="common">Atlantic pearl-oyster</name>
    <name type="synonym">Pinctada martensii</name>
    <dbReference type="NCBI Taxonomy" id="66713"/>
    <lineage>
        <taxon>Eukaryota</taxon>
        <taxon>Metazoa</taxon>
        <taxon>Spiralia</taxon>
        <taxon>Lophotrochozoa</taxon>
        <taxon>Mollusca</taxon>
        <taxon>Bivalvia</taxon>
        <taxon>Autobranchia</taxon>
        <taxon>Pteriomorphia</taxon>
        <taxon>Pterioida</taxon>
        <taxon>Pterioidea</taxon>
        <taxon>Pteriidae</taxon>
        <taxon>Pinctada</taxon>
    </lineage>
</organism>
<keyword evidence="2" id="KW-1133">Transmembrane helix</keyword>
<comment type="caution">
    <text evidence="3">The sequence shown here is derived from an EMBL/GenBank/DDBJ whole genome shotgun (WGS) entry which is preliminary data.</text>
</comment>
<dbReference type="EMBL" id="VSWD01000007">
    <property type="protein sequence ID" value="KAK3096621.1"/>
    <property type="molecule type" value="Genomic_DNA"/>
</dbReference>
<gene>
    <name evidence="3" type="ORF">FSP39_001794</name>
</gene>
<keyword evidence="4" id="KW-1185">Reference proteome</keyword>
<dbReference type="AlphaFoldDB" id="A0AA88Y2J9"/>
<accession>A0AA88Y2J9</accession>
<dbReference type="Proteomes" id="UP001186944">
    <property type="component" value="Unassembled WGS sequence"/>
</dbReference>
<keyword evidence="2" id="KW-0472">Membrane</keyword>